<comment type="caution">
    <text evidence="2">The sequence shown here is derived from an EMBL/GenBank/DDBJ whole genome shotgun (WGS) entry which is preliminary data.</text>
</comment>
<evidence type="ECO:0000313" key="3">
    <source>
        <dbReference type="Proteomes" id="UP001648503"/>
    </source>
</evidence>
<gene>
    <name evidence="2" type="ORF">BASA50_008108</name>
</gene>
<reference evidence="2 3" key="1">
    <citation type="submission" date="2021-02" db="EMBL/GenBank/DDBJ databases">
        <title>Variation within the Batrachochytrium salamandrivorans European outbreak.</title>
        <authorList>
            <person name="Kelly M."/>
            <person name="Pasmans F."/>
            <person name="Shea T.P."/>
            <person name="Munoz J.F."/>
            <person name="Carranza S."/>
            <person name="Cuomo C.A."/>
            <person name="Martel A."/>
        </authorList>
    </citation>
    <scope>NUCLEOTIDE SEQUENCE [LARGE SCALE GENOMIC DNA]</scope>
    <source>
        <strain evidence="2 3">AMFP18/2</strain>
    </source>
</reference>
<dbReference type="PANTHER" id="PTHR37332">
    <property type="entry name" value="EXPRESSED PROTEIN"/>
    <property type="match status" value="1"/>
</dbReference>
<dbReference type="EMBL" id="JAFCIX010000379">
    <property type="protein sequence ID" value="KAH6592493.1"/>
    <property type="molecule type" value="Genomic_DNA"/>
</dbReference>
<organism evidence="2 3">
    <name type="scientific">Batrachochytrium salamandrivorans</name>
    <dbReference type="NCBI Taxonomy" id="1357716"/>
    <lineage>
        <taxon>Eukaryota</taxon>
        <taxon>Fungi</taxon>
        <taxon>Fungi incertae sedis</taxon>
        <taxon>Chytridiomycota</taxon>
        <taxon>Chytridiomycota incertae sedis</taxon>
        <taxon>Chytridiomycetes</taxon>
        <taxon>Rhizophydiales</taxon>
        <taxon>Rhizophydiales incertae sedis</taxon>
        <taxon>Batrachochytrium</taxon>
    </lineage>
</organism>
<keyword evidence="3" id="KW-1185">Reference proteome</keyword>
<accession>A0ABQ8F5A9</accession>
<keyword evidence="1" id="KW-0472">Membrane</keyword>
<proteinExistence type="predicted"/>
<sequence>MPTNNPSSLLQSKNIPNHRRVAQLTHRRMATFDYLKRLFLGVGYHMGTVAIPIHVLAKIFSTPAMRKRAGLLFQLGIGIGKILRIKDLDELVKAFDTLLTEFDALTGETPPKLNLFARLNKTFGDQQIGNDGPSPYGLLEMIHLPFEIDFMEAYISICELLVLAYLKFAPTKGSDCPDSYLECIQRLDVKVKKHIIHGVIKEMDAVAKELLTEQLHMISVSE</sequence>
<evidence type="ECO:0000256" key="1">
    <source>
        <dbReference type="SAM" id="Phobius"/>
    </source>
</evidence>
<keyword evidence="1" id="KW-0812">Transmembrane</keyword>
<dbReference type="Proteomes" id="UP001648503">
    <property type="component" value="Unassembled WGS sequence"/>
</dbReference>
<protein>
    <submittedName>
        <fullName evidence="2">Uncharacterized protein</fullName>
    </submittedName>
</protein>
<dbReference type="PANTHER" id="PTHR37332:SF1">
    <property type="entry name" value="ELMO DOMAIN-CONTAINING PROTEIN"/>
    <property type="match status" value="1"/>
</dbReference>
<keyword evidence="1" id="KW-1133">Transmembrane helix</keyword>
<feature type="transmembrane region" description="Helical" evidence="1">
    <location>
        <begin position="38"/>
        <end position="57"/>
    </location>
</feature>
<evidence type="ECO:0000313" key="2">
    <source>
        <dbReference type="EMBL" id="KAH6592493.1"/>
    </source>
</evidence>
<name>A0ABQ8F5A9_9FUNG</name>